<dbReference type="FunFam" id="2.130.10.10:FF:000306">
    <property type="entry name" value="3-carboxymuconate cyclase"/>
    <property type="match status" value="1"/>
</dbReference>
<dbReference type="InterPro" id="IPR015943">
    <property type="entry name" value="WD40/YVTN_repeat-like_dom_sf"/>
</dbReference>
<dbReference type="Pfam" id="PF10282">
    <property type="entry name" value="Lactonase"/>
    <property type="match status" value="1"/>
</dbReference>
<comment type="similarity">
    <text evidence="1">Belongs to the cycloisomerase 2 family.</text>
</comment>
<dbReference type="GO" id="GO:0005829">
    <property type="term" value="C:cytosol"/>
    <property type="evidence" value="ECO:0007669"/>
    <property type="project" value="TreeGrafter"/>
</dbReference>
<accession>A0AA88FLU7</accession>
<dbReference type="PANTHER" id="PTHR30344">
    <property type="entry name" value="6-PHOSPHOGLUCONOLACTONASE-RELATED"/>
    <property type="match status" value="1"/>
</dbReference>
<evidence type="ECO:0000313" key="3">
    <source>
        <dbReference type="EMBL" id="KAA9332479.1"/>
    </source>
</evidence>
<dbReference type="PROSITE" id="PS51318">
    <property type="entry name" value="TAT"/>
    <property type="match status" value="1"/>
</dbReference>
<protein>
    <submittedName>
        <fullName evidence="3">Lactonase family protein</fullName>
    </submittedName>
</protein>
<evidence type="ECO:0000313" key="4">
    <source>
        <dbReference type="Proteomes" id="UP000326380"/>
    </source>
</evidence>
<evidence type="ECO:0000256" key="2">
    <source>
        <dbReference type="ARBA" id="ARBA00022526"/>
    </source>
</evidence>
<dbReference type="InterPro" id="IPR006311">
    <property type="entry name" value="TAT_signal"/>
</dbReference>
<dbReference type="GO" id="GO:0006006">
    <property type="term" value="P:glucose metabolic process"/>
    <property type="evidence" value="ECO:0007669"/>
    <property type="project" value="UniProtKB-KW"/>
</dbReference>
<reference evidence="3 4" key="1">
    <citation type="submission" date="2019-09" db="EMBL/GenBank/DDBJ databases">
        <title>Genome sequence of Hymenobacter sp. M3.</title>
        <authorList>
            <person name="Srinivasan S."/>
        </authorList>
    </citation>
    <scope>NUCLEOTIDE SEQUENCE [LARGE SCALE GENOMIC DNA]</scope>
    <source>
        <strain evidence="3 4">M3</strain>
    </source>
</reference>
<dbReference type="InterPro" id="IPR019405">
    <property type="entry name" value="Lactonase_7-beta_prop"/>
</dbReference>
<dbReference type="GO" id="GO:0017057">
    <property type="term" value="F:6-phosphogluconolactonase activity"/>
    <property type="evidence" value="ECO:0007669"/>
    <property type="project" value="TreeGrafter"/>
</dbReference>
<organism evidence="3 4">
    <name type="scientific">Hymenobacter busanensis</name>
    <dbReference type="NCBI Taxonomy" id="2607656"/>
    <lineage>
        <taxon>Bacteria</taxon>
        <taxon>Pseudomonadati</taxon>
        <taxon>Bacteroidota</taxon>
        <taxon>Cytophagia</taxon>
        <taxon>Cytophagales</taxon>
        <taxon>Hymenobacteraceae</taxon>
        <taxon>Hymenobacter</taxon>
    </lineage>
</organism>
<dbReference type="InterPro" id="IPR050282">
    <property type="entry name" value="Cycloisomerase_2"/>
</dbReference>
<dbReference type="PANTHER" id="PTHR30344:SF1">
    <property type="entry name" value="6-PHOSPHOGLUCONOLACTONASE"/>
    <property type="match status" value="1"/>
</dbReference>
<dbReference type="AlphaFoldDB" id="A0AA88FLU7"/>
<dbReference type="Proteomes" id="UP000326380">
    <property type="component" value="Unassembled WGS sequence"/>
</dbReference>
<dbReference type="InterPro" id="IPR011048">
    <property type="entry name" value="Haem_d1_sf"/>
</dbReference>
<keyword evidence="2" id="KW-0313">Glucose metabolism</keyword>
<proteinExistence type="inferred from homology"/>
<evidence type="ECO:0000256" key="1">
    <source>
        <dbReference type="ARBA" id="ARBA00005564"/>
    </source>
</evidence>
<dbReference type="Gene3D" id="2.130.10.10">
    <property type="entry name" value="YVTN repeat-like/Quinoprotein amine dehydrogenase"/>
    <property type="match status" value="1"/>
</dbReference>
<sequence length="430" mass="45228">MQAVPAWRPGRAKHARGQTATDLTLRAILSALTMSLSPTWSRRAFLQRTALLTAGALLTGCATGRTVRPAVGWLLYVGTYGPAEQDNLFLYRLHARTGELSRVAGFRGGTRPGYLALAPDHRHLYAVNASQEFQGRSSGSVRAFAIDPRTGGLTLLNEQASEGAGPCYLSLTPAGHGVLVANYAGGTVSALPVLPGGELAAATAIDQHTGSGPHKNQDRAHAHCILPNPAGRYALAVDLGTDQILSYALLPGSPLLQVPPKTAFTAQPGAGPRHLAFHPNGRWAYVINELNSTISALAYDAAAGTFTELHTVSALPTGFAGPNSSADIHVSPNGRFVYGSNRGHDSLVVLAVDARTGHLAVVQHVSTQGQTPRNFALSPDGRLLLVANQNSDSIFSYHVDVKTGRLTPTGFSATVPAPVCLRLLPDFTGR</sequence>
<comment type="caution">
    <text evidence="3">The sequence shown here is derived from an EMBL/GenBank/DDBJ whole genome shotgun (WGS) entry which is preliminary data.</text>
</comment>
<name>A0AA88FLU7_9BACT</name>
<dbReference type="SUPFAM" id="SSF51004">
    <property type="entry name" value="C-terminal (heme d1) domain of cytochrome cd1-nitrite reductase"/>
    <property type="match status" value="1"/>
</dbReference>
<keyword evidence="4" id="KW-1185">Reference proteome</keyword>
<keyword evidence="2" id="KW-0119">Carbohydrate metabolism</keyword>
<dbReference type="EMBL" id="VTWU01000004">
    <property type="protein sequence ID" value="KAA9332479.1"/>
    <property type="molecule type" value="Genomic_DNA"/>
</dbReference>
<gene>
    <name evidence="3" type="ORF">F0P96_13505</name>
</gene>